<reference evidence="3 4" key="1">
    <citation type="journal article" date="2013" name="Genome Announc.">
        <title>Draft Genome Sequence of Rhodococcus opacus Strain M213 Shows a Diverse Catabolic Potential.</title>
        <authorList>
            <person name="Pathak A."/>
            <person name="Green S.J."/>
            <person name="Ogram A."/>
            <person name="Chauhan A."/>
        </authorList>
    </citation>
    <scope>NUCLEOTIDE SEQUENCE [LARGE SCALE GENOMIC DNA]</scope>
    <source>
        <strain evidence="3 4">M213</strain>
    </source>
</reference>
<evidence type="ECO:0000259" key="2">
    <source>
        <dbReference type="PROSITE" id="PS50206"/>
    </source>
</evidence>
<dbReference type="Gene3D" id="3.60.15.10">
    <property type="entry name" value="Ribonuclease Z/Hydroxyacylglutathione hydrolase-like"/>
    <property type="match status" value="1"/>
</dbReference>
<dbReference type="GO" id="GO:0006749">
    <property type="term" value="P:glutathione metabolic process"/>
    <property type="evidence" value="ECO:0007669"/>
    <property type="project" value="InterPro"/>
</dbReference>
<dbReference type="SMART" id="SM00849">
    <property type="entry name" value="Lactamase_B"/>
    <property type="match status" value="1"/>
</dbReference>
<dbReference type="GO" id="GO:0050313">
    <property type="term" value="F:sulfur dioxygenase activity"/>
    <property type="evidence" value="ECO:0007669"/>
    <property type="project" value="InterPro"/>
</dbReference>
<protein>
    <recommendedName>
        <fullName evidence="2">Rhodanese domain-containing protein</fullName>
    </recommendedName>
</protein>
<feature type="domain" description="Rhodanese" evidence="2">
    <location>
        <begin position="364"/>
        <end position="447"/>
    </location>
</feature>
<dbReference type="InterPro" id="IPR051682">
    <property type="entry name" value="Mito_Persulfide_Diox"/>
</dbReference>
<dbReference type="CDD" id="cd07724">
    <property type="entry name" value="POD-like_MBL-fold"/>
    <property type="match status" value="1"/>
</dbReference>
<evidence type="ECO:0000313" key="4">
    <source>
        <dbReference type="Proteomes" id="UP000005951"/>
    </source>
</evidence>
<dbReference type="CDD" id="cd00158">
    <property type="entry name" value="RHOD"/>
    <property type="match status" value="1"/>
</dbReference>
<keyword evidence="1" id="KW-0479">Metal-binding</keyword>
<dbReference type="PANTHER" id="PTHR43084">
    <property type="entry name" value="PERSULFIDE DIOXYGENASE ETHE1"/>
    <property type="match status" value="1"/>
</dbReference>
<dbReference type="GO" id="GO:0070813">
    <property type="term" value="P:hydrogen sulfide metabolic process"/>
    <property type="evidence" value="ECO:0007669"/>
    <property type="project" value="TreeGrafter"/>
</dbReference>
<dbReference type="GO" id="GO:0046872">
    <property type="term" value="F:metal ion binding"/>
    <property type="evidence" value="ECO:0007669"/>
    <property type="project" value="UniProtKB-KW"/>
</dbReference>
<organism evidence="3 4">
    <name type="scientific">Rhodococcus opacus M213</name>
    <dbReference type="NCBI Taxonomy" id="1129896"/>
    <lineage>
        <taxon>Bacteria</taxon>
        <taxon>Bacillati</taxon>
        <taxon>Actinomycetota</taxon>
        <taxon>Actinomycetes</taxon>
        <taxon>Mycobacteriales</taxon>
        <taxon>Nocardiaceae</taxon>
        <taxon>Rhodococcus</taxon>
    </lineage>
</organism>
<dbReference type="InterPro" id="IPR044528">
    <property type="entry name" value="POD-like_MBL-fold"/>
</dbReference>
<dbReference type="InterPro" id="IPR001279">
    <property type="entry name" value="Metallo-B-lactamas"/>
</dbReference>
<dbReference type="EMBL" id="AJYC02000161">
    <property type="protein sequence ID" value="EKT77244.1"/>
    <property type="molecule type" value="Genomic_DNA"/>
</dbReference>
<dbReference type="SUPFAM" id="SSF52821">
    <property type="entry name" value="Rhodanese/Cell cycle control phosphatase"/>
    <property type="match status" value="2"/>
</dbReference>
<proteinExistence type="predicted"/>
<dbReference type="InterPro" id="IPR001763">
    <property type="entry name" value="Rhodanese-like_dom"/>
</dbReference>
<dbReference type="SUPFAM" id="SSF56281">
    <property type="entry name" value="Metallo-hydrolase/oxidoreductase"/>
    <property type="match status" value="1"/>
</dbReference>
<sequence>MDVSIIETSSLGDRSYLIADGAVGVVVDPQRDIDRVLALARDRGVRITHVLETHIHNDYVTGGLELSRTTGAEYVVPTGDDVGYQRRAVSDGDVIDAGPILLQVMHTPGHTHHHVSYVLRETTGGIRGVFTGGSMLFGTTGRTDLLGKEHTEELTHAQYHSVRRLAGELPPDTAVYPTHGFGSFCAATPATGDSSTVGEQRETNPALTRDEQSYVDELLAGLGDYPAYYAHMGVLNTEGPPPVDLSLPKPVDPDELRRRIEDGEWVVDLRERTAFAAGHLGGTLGFELSDSFVTYLGWLYTWGAPLTLIGDNEDQVADARRELVRIGIDDLDGAAVGEIHTLVAGTALRSYRVADFAALSEALREKDITVLDVRQRNEYDDSHIDGAINIPLHELADRQGTLPDREIWVHCASGYRASVAASMIDRPGRTTVLINDEFDNANDTDLTSTT</sequence>
<gene>
    <name evidence="3" type="ORF">WSS_A38547</name>
</gene>
<dbReference type="SMART" id="SM00450">
    <property type="entry name" value="RHOD"/>
    <property type="match status" value="1"/>
</dbReference>
<dbReference type="InterPro" id="IPR036866">
    <property type="entry name" value="RibonucZ/Hydroxyglut_hydro"/>
</dbReference>
<dbReference type="Proteomes" id="UP000005951">
    <property type="component" value="Unassembled WGS sequence"/>
</dbReference>
<accession>K8X6Q1</accession>
<dbReference type="Gene3D" id="3.40.250.10">
    <property type="entry name" value="Rhodanese-like domain"/>
    <property type="match status" value="2"/>
</dbReference>
<dbReference type="Pfam" id="PF00581">
    <property type="entry name" value="Rhodanese"/>
    <property type="match status" value="1"/>
</dbReference>
<name>K8X6Q1_RHOOP</name>
<dbReference type="InterPro" id="IPR036873">
    <property type="entry name" value="Rhodanese-like_dom_sf"/>
</dbReference>
<dbReference type="AlphaFoldDB" id="K8X6Q1"/>
<dbReference type="PANTHER" id="PTHR43084:SF1">
    <property type="entry name" value="PERSULFIDE DIOXYGENASE ETHE1, MITOCHONDRIAL"/>
    <property type="match status" value="1"/>
</dbReference>
<dbReference type="Pfam" id="PF00753">
    <property type="entry name" value="Lactamase_B"/>
    <property type="match status" value="1"/>
</dbReference>
<dbReference type="PROSITE" id="PS50206">
    <property type="entry name" value="RHODANESE_3"/>
    <property type="match status" value="1"/>
</dbReference>
<evidence type="ECO:0000256" key="1">
    <source>
        <dbReference type="ARBA" id="ARBA00022723"/>
    </source>
</evidence>
<comment type="caution">
    <text evidence="3">The sequence shown here is derived from an EMBL/GenBank/DDBJ whole genome shotgun (WGS) entry which is preliminary data.</text>
</comment>
<dbReference type="RefSeq" id="WP_005264357.1">
    <property type="nucleotide sequence ID" value="NZ_AJYC02000161.1"/>
</dbReference>
<evidence type="ECO:0000313" key="3">
    <source>
        <dbReference type="EMBL" id="EKT77244.1"/>
    </source>
</evidence>